<protein>
    <submittedName>
        <fullName evidence="1">Glutamate--cysteine ligase 2</fullName>
    </submittedName>
</protein>
<proteinExistence type="predicted"/>
<dbReference type="AlphaFoldDB" id="A0AAD9BSY0"/>
<evidence type="ECO:0000313" key="2">
    <source>
        <dbReference type="Proteomes" id="UP001228049"/>
    </source>
</evidence>
<reference evidence="1" key="1">
    <citation type="submission" date="2023-04" db="EMBL/GenBank/DDBJ databases">
        <title>Chromosome-level genome of Chaenocephalus aceratus.</title>
        <authorList>
            <person name="Park H."/>
        </authorList>
    </citation>
    <scope>NUCLEOTIDE SEQUENCE</scope>
    <source>
        <strain evidence="1">DE</strain>
        <tissue evidence="1">Muscle</tissue>
    </source>
</reference>
<keyword evidence="2" id="KW-1185">Reference proteome</keyword>
<sequence>SGVFSEHFEMMEAGCGSKEKHWQAEHRIHQSLISMPSSSFSEVDKHTGAWLQARRVCICMQCVSVCVLLGGGE</sequence>
<dbReference type="GO" id="GO:0016874">
    <property type="term" value="F:ligase activity"/>
    <property type="evidence" value="ECO:0007669"/>
    <property type="project" value="UniProtKB-KW"/>
</dbReference>
<organism evidence="1 2">
    <name type="scientific">Dissostichus eleginoides</name>
    <name type="common">Patagonian toothfish</name>
    <name type="synonym">Dissostichus amissus</name>
    <dbReference type="NCBI Taxonomy" id="100907"/>
    <lineage>
        <taxon>Eukaryota</taxon>
        <taxon>Metazoa</taxon>
        <taxon>Chordata</taxon>
        <taxon>Craniata</taxon>
        <taxon>Vertebrata</taxon>
        <taxon>Euteleostomi</taxon>
        <taxon>Actinopterygii</taxon>
        <taxon>Neopterygii</taxon>
        <taxon>Teleostei</taxon>
        <taxon>Neoteleostei</taxon>
        <taxon>Acanthomorphata</taxon>
        <taxon>Eupercaria</taxon>
        <taxon>Perciformes</taxon>
        <taxon>Notothenioidei</taxon>
        <taxon>Nototheniidae</taxon>
        <taxon>Dissostichus</taxon>
    </lineage>
</organism>
<feature type="non-terminal residue" evidence="1">
    <location>
        <position position="73"/>
    </location>
</feature>
<comment type="caution">
    <text evidence="1">The sequence shown here is derived from an EMBL/GenBank/DDBJ whole genome shotgun (WGS) entry which is preliminary data.</text>
</comment>
<dbReference type="EMBL" id="JASDAP010000018">
    <property type="protein sequence ID" value="KAK1888452.1"/>
    <property type="molecule type" value="Genomic_DNA"/>
</dbReference>
<feature type="non-terminal residue" evidence="1">
    <location>
        <position position="1"/>
    </location>
</feature>
<evidence type="ECO:0000313" key="1">
    <source>
        <dbReference type="EMBL" id="KAK1888452.1"/>
    </source>
</evidence>
<gene>
    <name evidence="1" type="ORF">KUDE01_029235</name>
</gene>
<keyword evidence="1" id="KW-0436">Ligase</keyword>
<name>A0AAD9BSY0_DISEL</name>
<accession>A0AAD9BSY0</accession>
<dbReference type="Proteomes" id="UP001228049">
    <property type="component" value="Unassembled WGS sequence"/>
</dbReference>